<accession>B6GB19</accession>
<dbReference type="SMART" id="SM00530">
    <property type="entry name" value="HTH_XRE"/>
    <property type="match status" value="1"/>
</dbReference>
<dbReference type="GO" id="GO:0003677">
    <property type="term" value="F:DNA binding"/>
    <property type="evidence" value="ECO:0007669"/>
    <property type="project" value="UniProtKB-KW"/>
</dbReference>
<dbReference type="OrthoDB" id="9805309at2"/>
<reference evidence="2 3" key="2">
    <citation type="submission" date="2008-10" db="EMBL/GenBank/DDBJ databases">
        <authorList>
            <person name="Fulton L."/>
            <person name="Clifton S."/>
            <person name="Fulton B."/>
            <person name="Xu J."/>
            <person name="Minx P."/>
            <person name="Pepin K.H."/>
            <person name="Johnson M."/>
            <person name="Thiruvilangam P."/>
            <person name="Bhonagiri V."/>
            <person name="Nash W.E."/>
            <person name="Mardis E.R."/>
            <person name="Wilson R.K."/>
        </authorList>
    </citation>
    <scope>NUCLEOTIDE SEQUENCE [LARGE SCALE GENOMIC DNA]</scope>
    <source>
        <strain evidence="2 3">DSM 13279</strain>
    </source>
</reference>
<comment type="caution">
    <text evidence="2">The sequence shown here is derived from an EMBL/GenBank/DDBJ whole genome shotgun (WGS) entry which is preliminary data.</text>
</comment>
<dbReference type="Gene3D" id="1.10.260.40">
    <property type="entry name" value="lambda repressor-like DNA-binding domains"/>
    <property type="match status" value="1"/>
</dbReference>
<sequence length="83" mass="9524">MQIVMRLDVMMAKRKMTVTQLAKETGLSAVNITRIKNGRLQGIRFSSLVLLCDALHCKPGDLIDYMSDEEFEEEFGYPPERDE</sequence>
<dbReference type="Pfam" id="PF13443">
    <property type="entry name" value="HTH_26"/>
    <property type="match status" value="1"/>
</dbReference>
<dbReference type="SUPFAM" id="SSF47413">
    <property type="entry name" value="lambda repressor-like DNA-binding domains"/>
    <property type="match status" value="1"/>
</dbReference>
<dbReference type="HOGENOM" id="CLU_066192_31_8_11"/>
<keyword evidence="3" id="KW-1185">Reference proteome</keyword>
<keyword evidence="2" id="KW-0238">DNA-binding</keyword>
<feature type="domain" description="HTH cro/C1-type" evidence="1">
    <location>
        <begin position="7"/>
        <end position="62"/>
    </location>
</feature>
<protein>
    <submittedName>
        <fullName evidence="2">DNA-binding protein</fullName>
    </submittedName>
</protein>
<dbReference type="PROSITE" id="PS50943">
    <property type="entry name" value="HTH_CROC1"/>
    <property type="match status" value="1"/>
</dbReference>
<organism evidence="2 3">
    <name type="scientific">Collinsella stercoris DSM 13279</name>
    <dbReference type="NCBI Taxonomy" id="445975"/>
    <lineage>
        <taxon>Bacteria</taxon>
        <taxon>Bacillati</taxon>
        <taxon>Actinomycetota</taxon>
        <taxon>Coriobacteriia</taxon>
        <taxon>Coriobacteriales</taxon>
        <taxon>Coriobacteriaceae</taxon>
        <taxon>Collinsella</taxon>
    </lineage>
</organism>
<evidence type="ECO:0000313" key="2">
    <source>
        <dbReference type="EMBL" id="EEA90513.1"/>
    </source>
</evidence>
<dbReference type="RefSeq" id="WP_006720922.1">
    <property type="nucleotide sequence ID" value="NZ_CP085935.1"/>
</dbReference>
<gene>
    <name evidence="2" type="ORF">COLSTE_01272</name>
</gene>
<evidence type="ECO:0000313" key="3">
    <source>
        <dbReference type="Proteomes" id="UP000003560"/>
    </source>
</evidence>
<dbReference type="eggNOG" id="COG3655">
    <property type="taxonomic scope" value="Bacteria"/>
</dbReference>
<dbReference type="CDD" id="cd00093">
    <property type="entry name" value="HTH_XRE"/>
    <property type="match status" value="1"/>
</dbReference>
<dbReference type="GeneID" id="98001804"/>
<dbReference type="PANTHER" id="PTHR37301:SF1">
    <property type="entry name" value="DNA-BINDING PROTEIN"/>
    <property type="match status" value="1"/>
</dbReference>
<reference evidence="2 3" key="1">
    <citation type="submission" date="2008-10" db="EMBL/GenBank/DDBJ databases">
        <title>Draft genome sequence of Collinsella stercoris (DSM 13279).</title>
        <authorList>
            <person name="Sudarsanam P."/>
            <person name="Ley R."/>
            <person name="Guruge J."/>
            <person name="Turnbaugh P.J."/>
            <person name="Mahowald M."/>
            <person name="Liep D."/>
            <person name="Gordon J."/>
        </authorList>
    </citation>
    <scope>NUCLEOTIDE SEQUENCE [LARGE SCALE GENOMIC DNA]</scope>
    <source>
        <strain evidence="2 3">DSM 13279</strain>
    </source>
</reference>
<dbReference type="PANTHER" id="PTHR37301">
    <property type="entry name" value="DNA-BINDING PROTEIN-RELATED"/>
    <property type="match status" value="1"/>
</dbReference>
<dbReference type="Proteomes" id="UP000003560">
    <property type="component" value="Unassembled WGS sequence"/>
</dbReference>
<dbReference type="AlphaFoldDB" id="B6GB19"/>
<name>B6GB19_9ACTN</name>
<dbReference type="InterPro" id="IPR010982">
    <property type="entry name" value="Lambda_DNA-bd_dom_sf"/>
</dbReference>
<evidence type="ECO:0000259" key="1">
    <source>
        <dbReference type="PROSITE" id="PS50943"/>
    </source>
</evidence>
<dbReference type="InterPro" id="IPR001387">
    <property type="entry name" value="Cro/C1-type_HTH"/>
</dbReference>
<proteinExistence type="predicted"/>
<dbReference type="EMBL" id="ABXJ01000069">
    <property type="protein sequence ID" value="EEA90513.1"/>
    <property type="molecule type" value="Genomic_DNA"/>
</dbReference>
<dbReference type="STRING" id="445975.COLSTE_01272"/>